<gene>
    <name evidence="3" type="ORF">BJN34_04650</name>
</gene>
<dbReference type="RefSeq" id="WP_078195578.1">
    <property type="nucleotide sequence ID" value="NZ_CP017757.2"/>
</dbReference>
<evidence type="ECO:0000313" key="4">
    <source>
        <dbReference type="Proteomes" id="UP000189627"/>
    </source>
</evidence>
<protein>
    <recommendedName>
        <fullName evidence="2">KfrA N-terminal DNA-binding domain-containing protein</fullName>
    </recommendedName>
</protein>
<dbReference type="Pfam" id="PF11740">
    <property type="entry name" value="KfrA_N"/>
    <property type="match status" value="1"/>
</dbReference>
<reference evidence="4" key="1">
    <citation type="submission" date="2017-02" db="EMBL/GenBank/DDBJ databases">
        <title>Complete genome sequence of Cupriavidus necator strain NH9, a 3-chlorobenzoate degrader.</title>
        <authorList>
            <person name="Moriuchi R."/>
            <person name="Dohra H."/>
            <person name="Ogawa N."/>
        </authorList>
    </citation>
    <scope>NUCLEOTIDE SEQUENCE [LARGE SCALE GENOMIC DNA]</scope>
    <source>
        <strain evidence="4">NH9</strain>
    </source>
</reference>
<dbReference type="KEGG" id="cuh:BJN34_04650"/>
<dbReference type="AlphaFoldDB" id="A0A1U9UK85"/>
<name>A0A1U9UK85_CUPNE</name>
<accession>A0A1U9UK85</accession>
<feature type="coiled-coil region" evidence="1">
    <location>
        <begin position="118"/>
        <end position="211"/>
    </location>
</feature>
<evidence type="ECO:0000259" key="2">
    <source>
        <dbReference type="Pfam" id="PF11740"/>
    </source>
</evidence>
<dbReference type="EMBL" id="CP017757">
    <property type="protein sequence ID" value="AQV93186.1"/>
    <property type="molecule type" value="Genomic_DNA"/>
</dbReference>
<dbReference type="InterPro" id="IPR021104">
    <property type="entry name" value="KfrA_DNA-bd_N"/>
</dbReference>
<dbReference type="Proteomes" id="UP000189627">
    <property type="component" value="Chromosome 1"/>
</dbReference>
<proteinExistence type="predicted"/>
<evidence type="ECO:0000313" key="3">
    <source>
        <dbReference type="EMBL" id="AQV93186.1"/>
    </source>
</evidence>
<sequence>MPRPGVSYEAVKSKAEELLDLGISPTQRNIRAALGSTGSMETLSRHLRQFWSERHGETWEFVISPELSAAIQVEFSRIATTTSSELAGRARQAELELEDGAVRFAELSDAHEEQGQRLRTVEQDLRGAEAVVDQLRSSDAVLREDLRIANQNLIQAREETQRLAVSVERAGILEVELREARAMLVTTQSQVSRLLDENKELRVRLEAARRTRTLGKS</sequence>
<evidence type="ECO:0000256" key="1">
    <source>
        <dbReference type="SAM" id="Coils"/>
    </source>
</evidence>
<organism evidence="3 4">
    <name type="scientific">Cupriavidus necator</name>
    <name type="common">Alcaligenes eutrophus</name>
    <name type="synonym">Ralstonia eutropha</name>
    <dbReference type="NCBI Taxonomy" id="106590"/>
    <lineage>
        <taxon>Bacteria</taxon>
        <taxon>Pseudomonadati</taxon>
        <taxon>Pseudomonadota</taxon>
        <taxon>Betaproteobacteria</taxon>
        <taxon>Burkholderiales</taxon>
        <taxon>Burkholderiaceae</taxon>
        <taxon>Cupriavidus</taxon>
    </lineage>
</organism>
<feature type="domain" description="KfrA N-terminal DNA-binding" evidence="2">
    <location>
        <begin position="8"/>
        <end position="135"/>
    </location>
</feature>
<dbReference type="OrthoDB" id="7015148at2"/>
<keyword evidence="1" id="KW-0175">Coiled coil</keyword>